<evidence type="ECO:0000313" key="3">
    <source>
        <dbReference type="EMBL" id="MWV44747.1"/>
    </source>
</evidence>
<name>A0A7X3IMG1_9BACL</name>
<evidence type="ECO:0000256" key="1">
    <source>
        <dbReference type="SAM" id="Phobius"/>
    </source>
</evidence>
<dbReference type="SUPFAM" id="SSF56300">
    <property type="entry name" value="Metallo-dependent phosphatases"/>
    <property type="match status" value="1"/>
</dbReference>
<protein>
    <submittedName>
        <fullName evidence="3">Metallophosphoesterase</fullName>
    </submittedName>
</protein>
<keyword evidence="1" id="KW-0472">Membrane</keyword>
<organism evidence="3 4">
    <name type="scientific">Paenibacillus dendrobii</name>
    <dbReference type="NCBI Taxonomy" id="2691084"/>
    <lineage>
        <taxon>Bacteria</taxon>
        <taxon>Bacillati</taxon>
        <taxon>Bacillota</taxon>
        <taxon>Bacilli</taxon>
        <taxon>Bacillales</taxon>
        <taxon>Paenibacillaceae</taxon>
        <taxon>Paenibacillus</taxon>
    </lineage>
</organism>
<dbReference type="Proteomes" id="UP000460318">
    <property type="component" value="Unassembled WGS sequence"/>
</dbReference>
<reference evidence="3 4" key="1">
    <citation type="submission" date="2019-12" db="EMBL/GenBank/DDBJ databases">
        <title>Paenibacillus sp. nov., an endophytic bacterium isolated from the stem of Dendrobium.</title>
        <authorList>
            <person name="Zhao R."/>
        </authorList>
    </citation>
    <scope>NUCLEOTIDE SEQUENCE [LARGE SCALE GENOMIC DNA]</scope>
    <source>
        <strain evidence="3 4">HJL G12</strain>
    </source>
</reference>
<dbReference type="Pfam" id="PF00149">
    <property type="entry name" value="Metallophos"/>
    <property type="match status" value="1"/>
</dbReference>
<dbReference type="PANTHER" id="PTHR31302:SF32">
    <property type="entry name" value="PHOSPHOESTERASE"/>
    <property type="match status" value="1"/>
</dbReference>
<keyword evidence="1" id="KW-0812">Transmembrane</keyword>
<gene>
    <name evidence="3" type="ORF">GRF59_14095</name>
</gene>
<dbReference type="PANTHER" id="PTHR31302">
    <property type="entry name" value="TRANSMEMBRANE PROTEIN WITH METALLOPHOSPHOESTERASE DOMAIN-RELATED"/>
    <property type="match status" value="1"/>
</dbReference>
<dbReference type="Gene3D" id="3.60.21.10">
    <property type="match status" value="1"/>
</dbReference>
<dbReference type="InterPro" id="IPR004843">
    <property type="entry name" value="Calcineurin-like_PHP"/>
</dbReference>
<accession>A0A7X3IMG1</accession>
<keyword evidence="1" id="KW-1133">Transmembrane helix</keyword>
<dbReference type="InterPro" id="IPR029052">
    <property type="entry name" value="Metallo-depent_PP-like"/>
</dbReference>
<keyword evidence="4" id="KW-1185">Reference proteome</keyword>
<dbReference type="GO" id="GO:0016020">
    <property type="term" value="C:membrane"/>
    <property type="evidence" value="ECO:0007669"/>
    <property type="project" value="GOC"/>
</dbReference>
<sequence length="280" mass="32112">MVTEEILLWIAGIIAVCCVVIFARMSYEARLHAVTSSDVLLDRLPEAFDGSRIFFISDIHKRKLSKEFMQEFKAKADLVILGGDIMEKNVPLDRVKANLEILSEIGPMYAVYGNHDLKADPEGVARLMRESGGTLLRDENVLLERDGKHICLTGIDQPRNKREGYPELPELWQSHHELCRIVVVHDPAWLRYVPDKPADLILAGHTHGGQIRLPWIGAVRLNAFYRKYDCGWFRWYQPHSKVKRPQMLISRGFGNRRVTLRLCCPAEMHLIQLKKHAAVE</sequence>
<dbReference type="EMBL" id="WUBI01000002">
    <property type="protein sequence ID" value="MWV44747.1"/>
    <property type="molecule type" value="Genomic_DNA"/>
</dbReference>
<feature type="domain" description="Calcineurin-like phosphoesterase" evidence="2">
    <location>
        <begin position="52"/>
        <end position="208"/>
    </location>
</feature>
<dbReference type="GO" id="GO:0009245">
    <property type="term" value="P:lipid A biosynthetic process"/>
    <property type="evidence" value="ECO:0007669"/>
    <property type="project" value="TreeGrafter"/>
</dbReference>
<evidence type="ECO:0000313" key="4">
    <source>
        <dbReference type="Proteomes" id="UP000460318"/>
    </source>
</evidence>
<dbReference type="AlphaFoldDB" id="A0A7X3IMG1"/>
<feature type="transmembrane region" description="Helical" evidence="1">
    <location>
        <begin position="6"/>
        <end position="23"/>
    </location>
</feature>
<dbReference type="InterPro" id="IPR051158">
    <property type="entry name" value="Metallophosphoesterase_sf"/>
</dbReference>
<comment type="caution">
    <text evidence="3">The sequence shown here is derived from an EMBL/GenBank/DDBJ whole genome shotgun (WGS) entry which is preliminary data.</text>
</comment>
<proteinExistence type="predicted"/>
<dbReference type="GO" id="GO:0008758">
    <property type="term" value="F:UDP-2,3-diacylglucosamine hydrolase activity"/>
    <property type="evidence" value="ECO:0007669"/>
    <property type="project" value="TreeGrafter"/>
</dbReference>
<evidence type="ECO:0000259" key="2">
    <source>
        <dbReference type="Pfam" id="PF00149"/>
    </source>
</evidence>
<dbReference type="RefSeq" id="WP_160498368.1">
    <property type="nucleotide sequence ID" value="NZ_WUBI01000002.1"/>
</dbReference>